<dbReference type="InterPro" id="IPR026002">
    <property type="entry name" value="ATC_hydrolase-like"/>
</dbReference>
<comment type="caution">
    <text evidence="1">The sequence shown here is derived from an EMBL/GenBank/DDBJ whole genome shotgun (WGS) entry which is preliminary data.</text>
</comment>
<keyword evidence="2" id="KW-1185">Reference proteome</keyword>
<evidence type="ECO:0000313" key="1">
    <source>
        <dbReference type="EMBL" id="MBP2023323.1"/>
    </source>
</evidence>
<proteinExistence type="predicted"/>
<evidence type="ECO:0000313" key="2">
    <source>
        <dbReference type="Proteomes" id="UP001519308"/>
    </source>
</evidence>
<dbReference type="Pfam" id="PF14196">
    <property type="entry name" value="ATC_hydrolase"/>
    <property type="match status" value="1"/>
</dbReference>
<protein>
    <recommendedName>
        <fullName evidence="3">L-2-amino-thiazoline-4-carboxylic acid hydrolase</fullName>
    </recommendedName>
</protein>
<dbReference type="Proteomes" id="UP001519308">
    <property type="component" value="Unassembled WGS sequence"/>
</dbReference>
<dbReference type="EMBL" id="JAGGLL010000027">
    <property type="protein sequence ID" value="MBP2023323.1"/>
    <property type="molecule type" value="Genomic_DNA"/>
</dbReference>
<accession>A0ABS4K6B8</accession>
<name>A0ABS4K6B8_9CLOT</name>
<organism evidence="1 2">
    <name type="scientific">Clostridium punense</name>
    <dbReference type="NCBI Taxonomy" id="1054297"/>
    <lineage>
        <taxon>Bacteria</taxon>
        <taxon>Bacillati</taxon>
        <taxon>Bacillota</taxon>
        <taxon>Clostridia</taxon>
        <taxon>Eubacteriales</taxon>
        <taxon>Clostridiaceae</taxon>
        <taxon>Clostridium</taxon>
    </lineage>
</organism>
<dbReference type="RefSeq" id="WP_021281109.1">
    <property type="nucleotide sequence ID" value="NZ_JAGGLL010000027.1"/>
</dbReference>
<sequence length="195" mass="22984">MDCVKVSTKEELRELEFAYELHEFQMNRLERIITSLRDRYGDEVFEVYKEIKVSYNELLRWYLIHTFDIVSAMKTRFGGEVLNVIHDAEIEDVVREGKSFAKNCGQNTLNNIIPLFGEHNLVKEESCEKALLFRQENGCPMSRISKEEGLEEVMCRLHCSVDPYLVKGFNENIICEVRKSHLLGDEICEWYIYEK</sequence>
<gene>
    <name evidence="1" type="ORF">J2Z44_003160</name>
</gene>
<evidence type="ECO:0008006" key="3">
    <source>
        <dbReference type="Google" id="ProtNLM"/>
    </source>
</evidence>
<reference evidence="1 2" key="1">
    <citation type="submission" date="2021-03" db="EMBL/GenBank/DDBJ databases">
        <title>Genomic Encyclopedia of Type Strains, Phase IV (KMG-IV): sequencing the most valuable type-strain genomes for metagenomic binning, comparative biology and taxonomic classification.</title>
        <authorList>
            <person name="Goeker M."/>
        </authorList>
    </citation>
    <scope>NUCLEOTIDE SEQUENCE [LARGE SCALE GENOMIC DNA]</scope>
    <source>
        <strain evidence="1 2">DSM 28650</strain>
    </source>
</reference>